<gene>
    <name evidence="1" type="ORF">F131LOC_00703</name>
</gene>
<proteinExistence type="predicted"/>
<sequence>MEPCEQFLINRNTVLIDYIALLTLPSCTQYRKCDQSRNVVLIFFKKGFWQEKESLKTK</sequence>
<dbReference type="AlphaFoldDB" id="A0A855MH14"/>
<evidence type="ECO:0000313" key="1">
    <source>
        <dbReference type="EMBL" id="POY51192.1"/>
    </source>
</evidence>
<comment type="caution">
    <text evidence="1">The sequence shown here is derived from an EMBL/GenBank/DDBJ whole genome shotgun (WGS) entry which is preliminary data.</text>
</comment>
<dbReference type="EMBL" id="PDVW01000003">
    <property type="protein sequence ID" value="POY51192.1"/>
    <property type="molecule type" value="Genomic_DNA"/>
</dbReference>
<organism evidence="1">
    <name type="scientific">Pectobacterium versatile</name>
    <dbReference type="NCBI Taxonomy" id="2488639"/>
    <lineage>
        <taxon>Bacteria</taxon>
        <taxon>Pseudomonadati</taxon>
        <taxon>Pseudomonadota</taxon>
        <taxon>Gammaproteobacteria</taxon>
        <taxon>Enterobacterales</taxon>
        <taxon>Pectobacteriaceae</taxon>
        <taxon>Pectobacterium</taxon>
    </lineage>
</organism>
<name>A0A855MH14_9GAMM</name>
<reference evidence="1" key="1">
    <citation type="submission" date="2017-12" db="EMBL/GenBank/DDBJ databases">
        <title>First report on the novel genomospecies/subspecies of Pectobacterium carotovorum in Russia.</title>
        <authorList>
            <person name="Shirshikov F.V."/>
            <person name="Miroshnikov K."/>
            <person name="Toshakov S.V."/>
            <person name="Kabanova A.P."/>
            <person name="Barannik A.P."/>
            <person name="Shneider M."/>
            <person name="Ignatov A.N."/>
            <person name="Miroshnikov K.A."/>
        </authorList>
    </citation>
    <scope>NUCLEOTIDE SEQUENCE [LARGE SCALE GENOMIC DNA]</scope>
    <source>
        <strain evidence="1">F131</strain>
    </source>
</reference>
<protein>
    <submittedName>
        <fullName evidence="1">Uncharacterized protein</fullName>
    </submittedName>
</protein>
<accession>A0A855MH14</accession>